<evidence type="ECO:0000259" key="2">
    <source>
        <dbReference type="PROSITE" id="PS50887"/>
    </source>
</evidence>
<feature type="transmembrane region" description="Helical" evidence="1">
    <location>
        <begin position="115"/>
        <end position="136"/>
    </location>
</feature>
<name>A0ABQ3LTR9_9SPHN</name>
<accession>A0ABQ3LTR9</accession>
<keyword evidence="1" id="KW-0812">Transmembrane</keyword>
<gene>
    <name evidence="3" type="ORF">GCM10008023_36630</name>
</gene>
<dbReference type="InterPro" id="IPR000160">
    <property type="entry name" value="GGDEF_dom"/>
</dbReference>
<evidence type="ECO:0000256" key="1">
    <source>
        <dbReference type="SAM" id="Phobius"/>
    </source>
</evidence>
<feature type="transmembrane region" description="Helical" evidence="1">
    <location>
        <begin position="88"/>
        <end position="108"/>
    </location>
</feature>
<keyword evidence="4" id="KW-1185">Reference proteome</keyword>
<evidence type="ECO:0000313" key="3">
    <source>
        <dbReference type="EMBL" id="GHH24508.1"/>
    </source>
</evidence>
<dbReference type="PANTHER" id="PTHR44757">
    <property type="entry name" value="DIGUANYLATE CYCLASE DGCP"/>
    <property type="match status" value="1"/>
</dbReference>
<reference evidence="4" key="1">
    <citation type="journal article" date="2019" name="Int. J. Syst. Evol. Microbiol.">
        <title>The Global Catalogue of Microorganisms (GCM) 10K type strain sequencing project: providing services to taxonomists for standard genome sequencing and annotation.</title>
        <authorList>
            <consortium name="The Broad Institute Genomics Platform"/>
            <consortium name="The Broad Institute Genome Sequencing Center for Infectious Disease"/>
            <person name="Wu L."/>
            <person name="Ma J."/>
        </authorList>
    </citation>
    <scope>NUCLEOTIDE SEQUENCE [LARGE SCALE GENOMIC DNA]</scope>
    <source>
        <strain evidence="4">CGMCC 1.8957</strain>
    </source>
</reference>
<feature type="transmembrane region" description="Helical" evidence="1">
    <location>
        <begin position="142"/>
        <end position="160"/>
    </location>
</feature>
<dbReference type="SUPFAM" id="SSF55073">
    <property type="entry name" value="Nucleotide cyclase"/>
    <property type="match status" value="1"/>
</dbReference>
<dbReference type="Pfam" id="PF00990">
    <property type="entry name" value="GGDEF"/>
    <property type="match status" value="1"/>
</dbReference>
<keyword evidence="1" id="KW-0472">Membrane</keyword>
<dbReference type="CDD" id="cd01949">
    <property type="entry name" value="GGDEF"/>
    <property type="match status" value="1"/>
</dbReference>
<comment type="caution">
    <text evidence="3">The sequence shown here is derived from an EMBL/GenBank/DDBJ whole genome shotgun (WGS) entry which is preliminary data.</text>
</comment>
<dbReference type="Proteomes" id="UP000652430">
    <property type="component" value="Unassembled WGS sequence"/>
</dbReference>
<sequence length="355" mass="37674">MVGVISGIIGMIVAVHSRSVGTALSAAAILVWMTCRVALLLAYRKRASAYKMNGVEVRRYEKLYAVGSIGSGLLLGFMNFTALRSEDAAIHMVMSALIFGYGAGLVVRVAIRPKIYILSLAAAIVPSLSGLLMHLGEPARHGLPYGAMALLYCTFALGSVESARFLYRSTVNQLITARTLASLARKDVLTGLANRLLLRERLDESIAAISGAGDLVAVHLLDLDRFKPVNDRYGPPTGDAILKGVADRLSRLTRPGDTVARIGGDEFAVIQTGVKNVREAQALADRIVEALEVPFEIGSASIRIGTSIGIAFAPRDGLDLEQLSARADAELCSAKHSARGTVAVWDESSATNVAA</sequence>
<keyword evidence="1" id="KW-1133">Transmembrane helix</keyword>
<dbReference type="EMBL" id="BNAQ01000007">
    <property type="protein sequence ID" value="GHH24508.1"/>
    <property type="molecule type" value="Genomic_DNA"/>
</dbReference>
<dbReference type="SMART" id="SM00267">
    <property type="entry name" value="GGDEF"/>
    <property type="match status" value="1"/>
</dbReference>
<dbReference type="InterPro" id="IPR043128">
    <property type="entry name" value="Rev_trsase/Diguanyl_cyclase"/>
</dbReference>
<dbReference type="PANTHER" id="PTHR44757:SF2">
    <property type="entry name" value="BIOFILM ARCHITECTURE MAINTENANCE PROTEIN MBAA"/>
    <property type="match status" value="1"/>
</dbReference>
<dbReference type="InterPro" id="IPR029787">
    <property type="entry name" value="Nucleotide_cyclase"/>
</dbReference>
<dbReference type="InterPro" id="IPR052155">
    <property type="entry name" value="Biofilm_reg_signaling"/>
</dbReference>
<feature type="transmembrane region" description="Helical" evidence="1">
    <location>
        <begin position="63"/>
        <end position="82"/>
    </location>
</feature>
<evidence type="ECO:0000313" key="4">
    <source>
        <dbReference type="Proteomes" id="UP000652430"/>
    </source>
</evidence>
<proteinExistence type="predicted"/>
<dbReference type="Gene3D" id="3.30.70.270">
    <property type="match status" value="1"/>
</dbReference>
<feature type="transmembrane region" description="Helical" evidence="1">
    <location>
        <begin position="20"/>
        <end position="43"/>
    </location>
</feature>
<protein>
    <recommendedName>
        <fullName evidence="2">GGDEF domain-containing protein</fullName>
    </recommendedName>
</protein>
<dbReference type="PROSITE" id="PS50887">
    <property type="entry name" value="GGDEF"/>
    <property type="match status" value="1"/>
</dbReference>
<organism evidence="3 4">
    <name type="scientific">Sphingomonas glacialis</name>
    <dbReference type="NCBI Taxonomy" id="658225"/>
    <lineage>
        <taxon>Bacteria</taxon>
        <taxon>Pseudomonadati</taxon>
        <taxon>Pseudomonadota</taxon>
        <taxon>Alphaproteobacteria</taxon>
        <taxon>Sphingomonadales</taxon>
        <taxon>Sphingomonadaceae</taxon>
        <taxon>Sphingomonas</taxon>
    </lineage>
</organism>
<feature type="domain" description="GGDEF" evidence="2">
    <location>
        <begin position="214"/>
        <end position="347"/>
    </location>
</feature>
<dbReference type="RefSeq" id="WP_189677473.1">
    <property type="nucleotide sequence ID" value="NZ_BNAQ01000007.1"/>
</dbReference>
<dbReference type="NCBIfam" id="TIGR00254">
    <property type="entry name" value="GGDEF"/>
    <property type="match status" value="1"/>
</dbReference>